<dbReference type="InterPro" id="IPR002035">
    <property type="entry name" value="VWF_A"/>
</dbReference>
<keyword evidence="4" id="KW-0479">Metal-binding</keyword>
<evidence type="ECO:0000256" key="3">
    <source>
        <dbReference type="ARBA" id="ARBA00022670"/>
    </source>
</evidence>
<name>A0A8B9SPL5_ANAPL</name>
<keyword evidence="9" id="KW-0325">Glycoprotein</keyword>
<keyword evidence="10" id="KW-0868">Chloride</keyword>
<evidence type="ECO:0000259" key="13">
    <source>
        <dbReference type="PROSITE" id="PS50234"/>
    </source>
</evidence>
<keyword evidence="11" id="KW-1133">Transmembrane helix</keyword>
<evidence type="ECO:0000256" key="4">
    <source>
        <dbReference type="ARBA" id="ARBA00022723"/>
    </source>
</evidence>
<keyword evidence="5 12" id="KW-0732">Signal</keyword>
<dbReference type="Ensembl" id="ENSAPLT00020010030.1">
    <property type="protein sequence ID" value="ENSAPLP00020009317.1"/>
    <property type="gene ID" value="ENSAPLG00020006863.1"/>
</dbReference>
<dbReference type="Pfam" id="PF13519">
    <property type="entry name" value="VWA_2"/>
    <property type="match status" value="1"/>
</dbReference>
<dbReference type="FunFam" id="2.60.40.10:FF:001134">
    <property type="entry name" value="Calcium-activated chloride channel regulator 1"/>
    <property type="match status" value="1"/>
</dbReference>
<dbReference type="CDD" id="cd00198">
    <property type="entry name" value="vWFA"/>
    <property type="match status" value="1"/>
</dbReference>
<feature type="transmembrane region" description="Helical" evidence="11">
    <location>
        <begin position="870"/>
        <end position="895"/>
    </location>
</feature>
<dbReference type="GO" id="GO:0005229">
    <property type="term" value="F:intracellularly calcium-gated chloride channel activity"/>
    <property type="evidence" value="ECO:0007669"/>
    <property type="project" value="InterPro"/>
</dbReference>
<evidence type="ECO:0000256" key="10">
    <source>
        <dbReference type="ARBA" id="ARBA00023214"/>
    </source>
</evidence>
<dbReference type="NCBIfam" id="TIGR00868">
    <property type="entry name" value="hCaCC"/>
    <property type="match status" value="1"/>
</dbReference>
<evidence type="ECO:0000256" key="6">
    <source>
        <dbReference type="ARBA" id="ARBA00022801"/>
    </source>
</evidence>
<dbReference type="Pfam" id="PF08434">
    <property type="entry name" value="CLCA"/>
    <property type="match status" value="1"/>
</dbReference>
<keyword evidence="8" id="KW-0482">Metalloprotease</keyword>
<sequence>IMGVFRSLIFLLSFHLLYVVNGSMVWLNQTGYEDLVVAINPSVPEDANIILNTKRMVKDASNYLFEATKHRFFFKSVKIIIPKTWKKNGNYSRLKTESYNKADVIIADPFLKYGDDPYTLQYGGCKEKGRYIHFTPNFLLNDNLVNVYGERGRVFVHEWAHLRWGVFDEYNNDAPFYVSTNSEKASVEATRCSAGVIGKPVFQSCSGSKCEERDCKYDGQLYEAGCKFVADKNQNHTSSIMYMQSLPSVVAFCDNNSHNGEAPNMQNKMCNYKSTWEVIMESEDFINSSVVNGSAPPFETTFSLLQTQDRAVSLVLDVSGSMTSYNRIKHLYKAAEVFLLQIIEVGSWVGIVTFSSSASIQSPLKQITSDAVRQNLVNRLPTTAGGGTNICSGVRTGLQVKYNSNVTYGSEIVLLTDGEDSGMAACLNEVKQSGAIIHTIALGSSAAIELEEFSKITGGLQLYAIDQVLPSKLIEAFSAITSGSGDISQQSIQLESKQIDIKSSEWINSTVTIDKTVGNDTFFIIAWSATKPFFFLRDPNGREYGSSDFTSDNLNSKAARLGINGTAEVKGTTAQYVSVTVTSRAASSVVPPVNVVAYMKKVSQGFLPVLGANVIATIEKDGAAPVSLELLDNGAGADTVKNDGVYSRYFTSLKGSGRYSLRVSAQGRNTTVRLGLRQNRALYVPGYIENGKIQMNAPRPEVADEDIQAKLGSFSRTSTTSLVLDNIPTVKLPPCKVTDLDAHIENETVILSWTAPGDDLDIGKAVQYIIKSSENLLVLKDEFDNATSVNSSDLTPQEAGSTETFKFKPENLRIENGTIIYIAMRAVDNDSLTSDISNIAKATWYIPPKASEPSDGGGSSGGGSSGGVNITLIVAIVAGCVVVVCIIVSSSVCIVQKQRRTRNPAIRI</sequence>
<dbReference type="PANTHER" id="PTHR10579">
    <property type="entry name" value="CALCIUM-ACTIVATED CHLORIDE CHANNEL REGULATOR"/>
    <property type="match status" value="1"/>
</dbReference>
<dbReference type="InterPro" id="IPR051266">
    <property type="entry name" value="CLCR"/>
</dbReference>
<evidence type="ECO:0000256" key="11">
    <source>
        <dbReference type="SAM" id="Phobius"/>
    </source>
</evidence>
<feature type="domain" description="VWFA" evidence="13">
    <location>
        <begin position="311"/>
        <end position="480"/>
    </location>
</feature>
<dbReference type="AlphaFoldDB" id="A0A8B9SPL5"/>
<dbReference type="InterPro" id="IPR013783">
    <property type="entry name" value="Ig-like_fold"/>
</dbReference>
<reference evidence="14" key="3">
    <citation type="submission" date="2025-09" db="UniProtKB">
        <authorList>
            <consortium name="Ensembl"/>
        </authorList>
    </citation>
    <scope>IDENTIFICATION</scope>
</reference>
<dbReference type="NCBIfam" id="NF041940">
    <property type="entry name" value="choice_anch_X"/>
    <property type="match status" value="1"/>
</dbReference>
<evidence type="ECO:0000256" key="2">
    <source>
        <dbReference type="ARBA" id="ARBA00022448"/>
    </source>
</evidence>
<organism evidence="14 15">
    <name type="scientific">Anas platyrhynchos</name>
    <name type="common">Mallard</name>
    <name type="synonym">Anas boschas</name>
    <dbReference type="NCBI Taxonomy" id="8839"/>
    <lineage>
        <taxon>Eukaryota</taxon>
        <taxon>Metazoa</taxon>
        <taxon>Chordata</taxon>
        <taxon>Craniata</taxon>
        <taxon>Vertebrata</taxon>
        <taxon>Euteleostomi</taxon>
        <taxon>Archelosauria</taxon>
        <taxon>Archosauria</taxon>
        <taxon>Dinosauria</taxon>
        <taxon>Saurischia</taxon>
        <taxon>Theropoda</taxon>
        <taxon>Coelurosauria</taxon>
        <taxon>Aves</taxon>
        <taxon>Neognathae</taxon>
        <taxon>Galloanserae</taxon>
        <taxon>Anseriformes</taxon>
        <taxon>Anatidae</taxon>
        <taxon>Anatinae</taxon>
        <taxon>Anas</taxon>
    </lineage>
</organism>
<keyword evidence="6" id="KW-0378">Hydrolase</keyword>
<evidence type="ECO:0000256" key="7">
    <source>
        <dbReference type="ARBA" id="ARBA00022833"/>
    </source>
</evidence>
<evidence type="ECO:0000256" key="9">
    <source>
        <dbReference type="ARBA" id="ARBA00023180"/>
    </source>
</evidence>
<evidence type="ECO:0000256" key="5">
    <source>
        <dbReference type="ARBA" id="ARBA00022729"/>
    </source>
</evidence>
<dbReference type="SMART" id="SM00327">
    <property type="entry name" value="VWA"/>
    <property type="match status" value="1"/>
</dbReference>
<comment type="similarity">
    <text evidence="1">Belongs to the CLCR family.</text>
</comment>
<accession>A0A8B9SPL5</accession>
<dbReference type="Proteomes" id="UP000694400">
    <property type="component" value="Chromosome 8"/>
</dbReference>
<dbReference type="InterPro" id="IPR036465">
    <property type="entry name" value="vWFA_dom_sf"/>
</dbReference>
<keyword evidence="3" id="KW-0645">Protease</keyword>
<protein>
    <submittedName>
        <fullName evidence="14">Chloride channel accessory 1</fullName>
    </submittedName>
</protein>
<evidence type="ECO:0000256" key="8">
    <source>
        <dbReference type="ARBA" id="ARBA00023049"/>
    </source>
</evidence>
<dbReference type="Gene3D" id="3.40.50.410">
    <property type="entry name" value="von Willebrand factor, type A domain"/>
    <property type="match status" value="1"/>
</dbReference>
<dbReference type="GO" id="GO:0006508">
    <property type="term" value="P:proteolysis"/>
    <property type="evidence" value="ECO:0007669"/>
    <property type="project" value="UniProtKB-KW"/>
</dbReference>
<dbReference type="GO" id="GO:0005886">
    <property type="term" value="C:plasma membrane"/>
    <property type="evidence" value="ECO:0007669"/>
    <property type="project" value="TreeGrafter"/>
</dbReference>
<feature type="chain" id="PRO_5034010735" evidence="12">
    <location>
        <begin position="23"/>
        <end position="908"/>
    </location>
</feature>
<dbReference type="PANTHER" id="PTHR10579:SF172">
    <property type="entry name" value="CALCIUM-ACTIVATED CHLORIDE CHANNEL REGULATOR 4 PRECURSOR-RELATED"/>
    <property type="match status" value="1"/>
</dbReference>
<dbReference type="GO" id="GO:0046872">
    <property type="term" value="F:metal ion binding"/>
    <property type="evidence" value="ECO:0007669"/>
    <property type="project" value="UniProtKB-KW"/>
</dbReference>
<evidence type="ECO:0000256" key="12">
    <source>
        <dbReference type="SAM" id="SignalP"/>
    </source>
</evidence>
<keyword evidence="7" id="KW-0862">Zinc</keyword>
<feature type="signal peptide" evidence="12">
    <location>
        <begin position="1"/>
        <end position="22"/>
    </location>
</feature>
<dbReference type="FunFam" id="3.40.50.410:FF:000034">
    <property type="entry name" value="calcium-activated chloride channel regulator 1"/>
    <property type="match status" value="1"/>
</dbReference>
<keyword evidence="11" id="KW-0472">Membrane</keyword>
<reference evidence="14" key="2">
    <citation type="submission" date="2025-08" db="UniProtKB">
        <authorList>
            <consortium name="Ensembl"/>
        </authorList>
    </citation>
    <scope>IDENTIFICATION</scope>
</reference>
<dbReference type="InterPro" id="IPR013642">
    <property type="entry name" value="CLCA_N"/>
</dbReference>
<dbReference type="PROSITE" id="PS50234">
    <property type="entry name" value="VWFA"/>
    <property type="match status" value="1"/>
</dbReference>
<dbReference type="Gene3D" id="2.60.40.10">
    <property type="entry name" value="Immunoglobulins"/>
    <property type="match status" value="1"/>
</dbReference>
<keyword evidence="11" id="KW-0812">Transmembrane</keyword>
<reference evidence="14" key="1">
    <citation type="submission" date="2019-08" db="EMBL/GenBank/DDBJ databases">
        <title>Three high-quality genomes provides insights into domestication of ducks.</title>
        <authorList>
            <person name="Hou Z.C."/>
            <person name="Zhu F."/>
            <person name="Yin Z.T."/>
            <person name="Zhang F."/>
        </authorList>
    </citation>
    <scope>NUCLEOTIDE SEQUENCE [LARGE SCALE GENOMIC DNA]</scope>
</reference>
<dbReference type="InterPro" id="IPR004727">
    <property type="entry name" value="CLCA_chordata"/>
</dbReference>
<proteinExistence type="inferred from homology"/>
<dbReference type="SUPFAM" id="SSF53300">
    <property type="entry name" value="vWA-like"/>
    <property type="match status" value="1"/>
</dbReference>
<evidence type="ECO:0000313" key="14">
    <source>
        <dbReference type="Ensembl" id="ENSAPLP00020009317.1"/>
    </source>
</evidence>
<evidence type="ECO:0000313" key="15">
    <source>
        <dbReference type="Proteomes" id="UP000694400"/>
    </source>
</evidence>
<dbReference type="GO" id="GO:0008237">
    <property type="term" value="F:metallopeptidase activity"/>
    <property type="evidence" value="ECO:0007669"/>
    <property type="project" value="UniProtKB-KW"/>
</dbReference>
<keyword evidence="2" id="KW-0813">Transport</keyword>
<evidence type="ECO:0000256" key="1">
    <source>
        <dbReference type="ARBA" id="ARBA00006398"/>
    </source>
</evidence>